<protein>
    <submittedName>
        <fullName evidence="2">Uncharacterized protein</fullName>
    </submittedName>
</protein>
<evidence type="ECO:0000256" key="1">
    <source>
        <dbReference type="SAM" id="Phobius"/>
    </source>
</evidence>
<dbReference type="AlphaFoldDB" id="C8PB33"/>
<keyword evidence="3" id="KW-1185">Reference proteome</keyword>
<feature type="transmembrane region" description="Helical" evidence="1">
    <location>
        <begin position="20"/>
        <end position="44"/>
    </location>
</feature>
<evidence type="ECO:0000313" key="2">
    <source>
        <dbReference type="EMBL" id="EEW51982.1"/>
    </source>
</evidence>
<proteinExistence type="predicted"/>
<keyword evidence="1" id="KW-0812">Transmembrane</keyword>
<keyword evidence="1" id="KW-1133">Transmembrane helix</keyword>
<organism evidence="2 3">
    <name type="scientific">Lactobacillus iners DSM 13335</name>
    <dbReference type="NCBI Taxonomy" id="525328"/>
    <lineage>
        <taxon>Bacteria</taxon>
        <taxon>Bacillati</taxon>
        <taxon>Bacillota</taxon>
        <taxon>Bacilli</taxon>
        <taxon>Lactobacillales</taxon>
        <taxon>Lactobacillaceae</taxon>
        <taxon>Lactobacillus</taxon>
    </lineage>
</organism>
<name>C8PB33_9LACO</name>
<dbReference type="Proteomes" id="UP000004115">
    <property type="component" value="Unassembled WGS sequence"/>
</dbReference>
<dbReference type="EMBL" id="ACLN01000004">
    <property type="protein sequence ID" value="EEW51982.1"/>
    <property type="molecule type" value="Genomic_DNA"/>
</dbReference>
<feature type="transmembrane region" description="Helical" evidence="1">
    <location>
        <begin position="64"/>
        <end position="87"/>
    </location>
</feature>
<gene>
    <name evidence="2" type="ORF">HMPREF0520_0303</name>
</gene>
<keyword evidence="1" id="KW-0472">Membrane</keyword>
<reference evidence="2 3" key="1">
    <citation type="submission" date="2009-09" db="EMBL/GenBank/DDBJ databases">
        <authorList>
            <person name="Qin X."/>
            <person name="Bachman B."/>
            <person name="Battles P."/>
            <person name="Bell A."/>
            <person name="Bess C."/>
            <person name="Bickham C."/>
            <person name="Chaboub L."/>
            <person name="Chen D."/>
            <person name="Coyle M."/>
            <person name="Deiros D.R."/>
            <person name="Dinh H."/>
            <person name="Forbes L."/>
            <person name="Fowler G."/>
            <person name="Francisco L."/>
            <person name="Fu Q."/>
            <person name="Gubbala S."/>
            <person name="Hale W."/>
            <person name="Han Y."/>
            <person name="Hemphill L."/>
            <person name="Highlander S.K."/>
            <person name="Hirani K."/>
            <person name="Hogues M."/>
            <person name="Jackson L."/>
            <person name="Jakkamsetti A."/>
            <person name="Javaid M."/>
            <person name="Jiang H."/>
            <person name="Korchina V."/>
            <person name="Kovar C."/>
            <person name="Lara F."/>
            <person name="Lee S."/>
            <person name="Mata R."/>
            <person name="Mathew T."/>
            <person name="Moen C."/>
            <person name="Morales K."/>
            <person name="Munidasa M."/>
            <person name="Nazareth L."/>
            <person name="Ngo R."/>
            <person name="Nguyen L."/>
            <person name="Okwuonu G."/>
            <person name="Ongeri F."/>
            <person name="Patil S."/>
            <person name="Petrosino J."/>
            <person name="Pham C."/>
            <person name="Pham P."/>
            <person name="Pu L.-L."/>
            <person name="Puazo M."/>
            <person name="Raj R."/>
            <person name="Reid J."/>
            <person name="Rouhana J."/>
            <person name="Saada N."/>
            <person name="Shang Y."/>
            <person name="Simmons D."/>
            <person name="Thornton R."/>
            <person name="Warren J."/>
            <person name="Weissenberger G."/>
            <person name="Zhang J."/>
            <person name="Zhang L."/>
            <person name="Zhou C."/>
            <person name="Zhu D."/>
            <person name="Muzny D."/>
            <person name="Worley K."/>
            <person name="Gibbs R."/>
        </authorList>
    </citation>
    <scope>NUCLEOTIDE SEQUENCE [LARGE SCALE GENOMIC DNA]</scope>
    <source>
        <strain evidence="2 3">DSM 13335</strain>
    </source>
</reference>
<sequence length="92" mass="10336">MYGEQNVVGTSYAKKIIKWILSLLLIIIVGITIITVYSAYYSFGTMIFGVHTESAIKDFWSTEFLLGAVYIIVVITIAVVTGVTRLYKKHLK</sequence>
<comment type="caution">
    <text evidence="2">The sequence shown here is derived from an EMBL/GenBank/DDBJ whole genome shotgun (WGS) entry which is preliminary data.</text>
</comment>
<dbReference type="HOGENOM" id="CLU_2479496_0_0_9"/>
<evidence type="ECO:0000313" key="3">
    <source>
        <dbReference type="Proteomes" id="UP000004115"/>
    </source>
</evidence>
<accession>C8PB33</accession>